<dbReference type="InterPro" id="IPR036388">
    <property type="entry name" value="WH-like_DNA-bd_sf"/>
</dbReference>
<dbReference type="SMART" id="SM00347">
    <property type="entry name" value="HTH_MARR"/>
    <property type="match status" value="1"/>
</dbReference>
<dbReference type="AlphaFoldDB" id="A0A1G6ZVI5"/>
<dbReference type="EMBL" id="FMZM01000014">
    <property type="protein sequence ID" value="SDE06549.1"/>
    <property type="molecule type" value="Genomic_DNA"/>
</dbReference>
<gene>
    <name evidence="1" type="ORF">SAMN05421872_11465</name>
</gene>
<dbReference type="Gene3D" id="1.10.10.10">
    <property type="entry name" value="Winged helix-like DNA-binding domain superfamily/Winged helix DNA-binding domain"/>
    <property type="match status" value="1"/>
</dbReference>
<dbReference type="Pfam" id="PF01047">
    <property type="entry name" value="MarR"/>
    <property type="match status" value="1"/>
</dbReference>
<dbReference type="Proteomes" id="UP000199034">
    <property type="component" value="Unassembled WGS sequence"/>
</dbReference>
<sequence length="141" mass="15630">MAEDDLLRALGAELLRIGRLRAASYPGSRLDNSAFRILWLLVERGPATQRELSEDLQLERSTVTRQVAAALERGLLERYDDPGRSGRVLRPTAAGEEAYRHDGQLRADRLSAALDALGPERSTQMVEALREFNDALDRSGA</sequence>
<dbReference type="GO" id="GO:0003700">
    <property type="term" value="F:DNA-binding transcription factor activity"/>
    <property type="evidence" value="ECO:0007669"/>
    <property type="project" value="InterPro"/>
</dbReference>
<dbReference type="InterPro" id="IPR036390">
    <property type="entry name" value="WH_DNA-bd_sf"/>
</dbReference>
<proteinExistence type="predicted"/>
<dbReference type="RefSeq" id="WP_090860426.1">
    <property type="nucleotide sequence ID" value="NZ_FMZM01000014.1"/>
</dbReference>
<evidence type="ECO:0000313" key="1">
    <source>
        <dbReference type="EMBL" id="SDE06549.1"/>
    </source>
</evidence>
<reference evidence="1 2" key="1">
    <citation type="submission" date="2016-10" db="EMBL/GenBank/DDBJ databases">
        <authorList>
            <person name="de Groot N.N."/>
        </authorList>
    </citation>
    <scope>NUCLEOTIDE SEQUENCE [LARGE SCALE GENOMIC DNA]</scope>
    <source>
        <strain evidence="1 2">CGMCC 4.6858</strain>
    </source>
</reference>
<accession>A0A1G6ZVI5</accession>
<keyword evidence="2" id="KW-1185">Reference proteome</keyword>
<name>A0A1G6ZVI5_9ACTN</name>
<protein>
    <submittedName>
        <fullName evidence="1">Putative acetyltransferase</fullName>
    </submittedName>
</protein>
<dbReference type="SUPFAM" id="SSF46785">
    <property type="entry name" value="Winged helix' DNA-binding domain"/>
    <property type="match status" value="1"/>
</dbReference>
<dbReference type="InterPro" id="IPR000835">
    <property type="entry name" value="HTH_MarR-typ"/>
</dbReference>
<dbReference type="STRING" id="1045774.SAMN05421872_11465"/>
<dbReference type="GO" id="GO:0016740">
    <property type="term" value="F:transferase activity"/>
    <property type="evidence" value="ECO:0007669"/>
    <property type="project" value="UniProtKB-KW"/>
</dbReference>
<keyword evidence="1" id="KW-0808">Transferase</keyword>
<evidence type="ECO:0000313" key="2">
    <source>
        <dbReference type="Proteomes" id="UP000199034"/>
    </source>
</evidence>
<dbReference type="OrthoDB" id="3213352at2"/>
<organism evidence="1 2">
    <name type="scientific">Nocardioides lianchengensis</name>
    <dbReference type="NCBI Taxonomy" id="1045774"/>
    <lineage>
        <taxon>Bacteria</taxon>
        <taxon>Bacillati</taxon>
        <taxon>Actinomycetota</taxon>
        <taxon>Actinomycetes</taxon>
        <taxon>Propionibacteriales</taxon>
        <taxon>Nocardioidaceae</taxon>
        <taxon>Nocardioides</taxon>
    </lineage>
</organism>